<proteinExistence type="predicted"/>
<dbReference type="Pfam" id="PF12728">
    <property type="entry name" value="HTH_17"/>
    <property type="match status" value="1"/>
</dbReference>
<dbReference type="RefSeq" id="WP_135951149.1">
    <property type="nucleotide sequence ID" value="NZ_SRYJ01000015.1"/>
</dbReference>
<reference evidence="2 3" key="1">
    <citation type="submission" date="2019-04" db="EMBL/GenBank/DDBJ databases">
        <title>Microbes associate with the intestines of laboratory mice.</title>
        <authorList>
            <person name="Navarre W."/>
            <person name="Wong E."/>
            <person name="Huang K."/>
            <person name="Tropini C."/>
            <person name="Ng K."/>
            <person name="Yu B."/>
        </authorList>
    </citation>
    <scope>NUCLEOTIDE SEQUENCE [LARGE SCALE GENOMIC DNA]</scope>
    <source>
        <strain evidence="2 3">NM22_B1</strain>
    </source>
</reference>
<dbReference type="InterPro" id="IPR010093">
    <property type="entry name" value="SinI_DNA-bd"/>
</dbReference>
<dbReference type="AlphaFoldDB" id="A0A4S2FP61"/>
<dbReference type="NCBIfam" id="TIGR01764">
    <property type="entry name" value="excise"/>
    <property type="match status" value="1"/>
</dbReference>
<feature type="domain" description="Helix-turn-helix" evidence="1">
    <location>
        <begin position="32"/>
        <end position="71"/>
    </location>
</feature>
<evidence type="ECO:0000313" key="3">
    <source>
        <dbReference type="Proteomes" id="UP000310760"/>
    </source>
</evidence>
<comment type="caution">
    <text evidence="2">The sequence shown here is derived from an EMBL/GenBank/DDBJ whole genome shotgun (WGS) entry which is preliminary data.</text>
</comment>
<name>A0A4S2FP61_9BACT</name>
<dbReference type="Proteomes" id="UP000310760">
    <property type="component" value="Unassembled WGS sequence"/>
</dbReference>
<evidence type="ECO:0000313" key="2">
    <source>
        <dbReference type="EMBL" id="TGY70863.1"/>
    </source>
</evidence>
<keyword evidence="2" id="KW-0238">DNA-binding</keyword>
<organism evidence="2 3">
    <name type="scientific">Phocaeicola sartorii</name>
    <dbReference type="NCBI Taxonomy" id="671267"/>
    <lineage>
        <taxon>Bacteria</taxon>
        <taxon>Pseudomonadati</taxon>
        <taxon>Bacteroidota</taxon>
        <taxon>Bacteroidia</taxon>
        <taxon>Bacteroidales</taxon>
        <taxon>Bacteroidaceae</taxon>
        <taxon>Phocaeicola</taxon>
    </lineage>
</organism>
<evidence type="ECO:0000259" key="1">
    <source>
        <dbReference type="Pfam" id="PF12728"/>
    </source>
</evidence>
<dbReference type="GO" id="GO:0003677">
    <property type="term" value="F:DNA binding"/>
    <property type="evidence" value="ECO:0007669"/>
    <property type="project" value="UniProtKB-KW"/>
</dbReference>
<sequence length="74" mass="8464">MMTRTEMNMLTERFAEVTGKQNGSVMNSARCAEYLGISQGALRKRVHDGTIPYTKKGKLLYFSKQDVNKYLLDK</sequence>
<gene>
    <name evidence="2" type="ORF">E5339_07935</name>
</gene>
<protein>
    <submittedName>
        <fullName evidence="2">DNA-binding protein</fullName>
    </submittedName>
</protein>
<dbReference type="EMBL" id="SRYJ01000015">
    <property type="protein sequence ID" value="TGY70863.1"/>
    <property type="molecule type" value="Genomic_DNA"/>
</dbReference>
<dbReference type="InterPro" id="IPR041657">
    <property type="entry name" value="HTH_17"/>
</dbReference>
<accession>A0A4S2FP61</accession>